<gene>
    <name evidence="1" type="ORF">HWQ56_18085</name>
</gene>
<dbReference type="GO" id="GO:0016811">
    <property type="term" value="F:hydrolase activity, acting on carbon-nitrogen (but not peptide) bonds, in linear amides"/>
    <property type="evidence" value="ECO:0007669"/>
    <property type="project" value="TreeGrafter"/>
</dbReference>
<proteinExistence type="predicted"/>
<dbReference type="InterPro" id="IPR003737">
    <property type="entry name" value="GlcNAc_PI_deacetylase-related"/>
</dbReference>
<dbReference type="PANTHER" id="PTHR12993">
    <property type="entry name" value="N-ACETYLGLUCOSAMINYL-PHOSPHATIDYLINOSITOL DE-N-ACETYLASE-RELATED"/>
    <property type="match status" value="1"/>
</dbReference>
<dbReference type="PANTHER" id="PTHR12993:SF29">
    <property type="entry name" value="BLR3841 PROTEIN"/>
    <property type="match status" value="1"/>
</dbReference>
<dbReference type="Pfam" id="PF02585">
    <property type="entry name" value="PIG-L"/>
    <property type="match status" value="1"/>
</dbReference>
<name>A0A7D5DAV3_9PSED</name>
<reference evidence="1 2" key="1">
    <citation type="submission" date="2020-06" db="EMBL/GenBank/DDBJ databases">
        <title>Pseudomonas eucalypticola sp. nov., an endophyte of Eucalyptus dunnii leaves with biocontrol ability of eucalyptus leaf blight.</title>
        <authorList>
            <person name="Liu Y."/>
            <person name="Song Z."/>
            <person name="Zeng H."/>
            <person name="Lu M."/>
            <person name="Wang X."/>
            <person name="Lian X."/>
            <person name="Zhang Q."/>
        </authorList>
    </citation>
    <scope>NUCLEOTIDE SEQUENCE [LARGE SCALE GENOMIC DNA]</scope>
    <source>
        <strain evidence="1 2">NP-1</strain>
    </source>
</reference>
<accession>A0A7D5DAV3</accession>
<dbReference type="AlphaFoldDB" id="A0A7D5DAV3"/>
<dbReference type="Proteomes" id="UP000509568">
    <property type="component" value="Chromosome"/>
</dbReference>
<dbReference type="InterPro" id="IPR024078">
    <property type="entry name" value="LmbE-like_dom_sf"/>
</dbReference>
<dbReference type="Gene3D" id="3.40.50.10320">
    <property type="entry name" value="LmbE-like"/>
    <property type="match status" value="1"/>
</dbReference>
<organism evidence="1 2">
    <name type="scientific">Pseudomonas eucalypticola</name>
    <dbReference type="NCBI Taxonomy" id="2599595"/>
    <lineage>
        <taxon>Bacteria</taxon>
        <taxon>Pseudomonadati</taxon>
        <taxon>Pseudomonadota</taxon>
        <taxon>Gammaproteobacteria</taxon>
        <taxon>Pseudomonadales</taxon>
        <taxon>Pseudomonadaceae</taxon>
        <taxon>Pseudomonas</taxon>
    </lineage>
</organism>
<evidence type="ECO:0000313" key="1">
    <source>
        <dbReference type="EMBL" id="QKZ05601.1"/>
    </source>
</evidence>
<dbReference type="RefSeq" id="WP_158158212.1">
    <property type="nucleotide sequence ID" value="NZ_CP056030.1"/>
</dbReference>
<dbReference type="SUPFAM" id="SSF102588">
    <property type="entry name" value="LmbE-like"/>
    <property type="match status" value="1"/>
</dbReference>
<keyword evidence="2" id="KW-1185">Reference proteome</keyword>
<dbReference type="KEGG" id="pez:HWQ56_18085"/>
<evidence type="ECO:0000313" key="2">
    <source>
        <dbReference type="Proteomes" id="UP000509568"/>
    </source>
</evidence>
<protein>
    <submittedName>
        <fullName evidence="1">PIG-L family deacetylase</fullName>
    </submittedName>
</protein>
<dbReference type="EMBL" id="CP056030">
    <property type="protein sequence ID" value="QKZ05601.1"/>
    <property type="molecule type" value="Genomic_DNA"/>
</dbReference>
<sequence length="252" mass="27305">MKANPIVGQGTAPEAWQACPLLARLPFCEVDRLVPAGSRAVIVAPHPDDEVLGCGGLLQHLLALGRPVQLISVTDGTASHPGSRQWPAERLAAERPRESAEALRRLGFQPGELPWLRVGLADSQVPAGQARLQAFLESHLLPSDVVFATWSHDGHCDHEAVGHASRAAAEVVGATVHELPIWTWHWATPGDTRVPWQRARKVPLSAEMLARKRHAAQAFTSQLQGDPQAGLDPVLSATVLERLMQPYEVVLL</sequence>